<dbReference type="Proteomes" id="UP001264340">
    <property type="component" value="Unassembled WGS sequence"/>
</dbReference>
<dbReference type="RefSeq" id="WP_310122534.1">
    <property type="nucleotide sequence ID" value="NZ_JAVDQV010000004.1"/>
</dbReference>
<keyword evidence="3" id="KW-1185">Reference proteome</keyword>
<evidence type="ECO:0000313" key="3">
    <source>
        <dbReference type="Proteomes" id="UP001264340"/>
    </source>
</evidence>
<dbReference type="EMBL" id="JAVDRP010000006">
    <property type="protein sequence ID" value="MDR6410331.1"/>
    <property type="molecule type" value="Genomic_DNA"/>
</dbReference>
<evidence type="ECO:0000256" key="1">
    <source>
        <dbReference type="SAM" id="MobiDB-lite"/>
    </source>
</evidence>
<name>A0ABU1LU76_9BURK</name>
<feature type="region of interest" description="Disordered" evidence="1">
    <location>
        <begin position="63"/>
        <end position="85"/>
    </location>
</feature>
<organism evidence="2 3">
    <name type="scientific">Paraburkholderia terricola</name>
    <dbReference type="NCBI Taxonomy" id="169427"/>
    <lineage>
        <taxon>Bacteria</taxon>
        <taxon>Pseudomonadati</taxon>
        <taxon>Pseudomonadota</taxon>
        <taxon>Betaproteobacteria</taxon>
        <taxon>Burkholderiales</taxon>
        <taxon>Burkholderiaceae</taxon>
        <taxon>Paraburkholderia</taxon>
    </lineage>
</organism>
<reference evidence="2 3" key="1">
    <citation type="submission" date="2023-07" db="EMBL/GenBank/DDBJ databases">
        <title>Sorghum-associated microbial communities from plants grown in Nebraska, USA.</title>
        <authorList>
            <person name="Schachtman D."/>
        </authorList>
    </citation>
    <scope>NUCLEOTIDE SEQUENCE [LARGE SCALE GENOMIC DNA]</scope>
    <source>
        <strain evidence="2 3">DS1316</strain>
    </source>
</reference>
<sequence length="85" mass="9358">MFVVYWLESGLERVSGDAGQECARFRRFDSDALAEALKFTEVLRNAQLQGGGVSFVTLCSENPQSVGRSGAADPPADYAWKKRRS</sequence>
<evidence type="ECO:0000313" key="2">
    <source>
        <dbReference type="EMBL" id="MDR6410331.1"/>
    </source>
</evidence>
<proteinExistence type="predicted"/>
<protein>
    <submittedName>
        <fullName evidence="2">Uncharacterized protein</fullName>
    </submittedName>
</protein>
<accession>A0ABU1LU76</accession>
<gene>
    <name evidence="2" type="ORF">J2804_003753</name>
</gene>
<comment type="caution">
    <text evidence="2">The sequence shown here is derived from an EMBL/GenBank/DDBJ whole genome shotgun (WGS) entry which is preliminary data.</text>
</comment>